<feature type="domain" description="BHLH" evidence="7">
    <location>
        <begin position="21"/>
        <end position="84"/>
    </location>
</feature>
<feature type="compositionally biased region" description="Polar residues" evidence="6">
    <location>
        <begin position="1"/>
        <end position="10"/>
    </location>
</feature>
<dbReference type="InterPro" id="IPR011598">
    <property type="entry name" value="bHLH_dom"/>
</dbReference>
<dbReference type="SUPFAM" id="SSF47459">
    <property type="entry name" value="HLH, helix-loop-helix DNA-binding domain"/>
    <property type="match status" value="1"/>
</dbReference>
<dbReference type="GO" id="GO:1990837">
    <property type="term" value="F:sequence-specific double-stranded DNA binding"/>
    <property type="evidence" value="ECO:0007669"/>
    <property type="project" value="UniProtKB-ARBA"/>
</dbReference>
<dbReference type="FunFam" id="4.10.280.10:FF:000009">
    <property type="entry name" value="Transcription factor HES-1"/>
    <property type="match status" value="1"/>
</dbReference>
<dbReference type="OrthoDB" id="6085656at2759"/>
<dbReference type="CDD" id="cd11410">
    <property type="entry name" value="bHLH_O_HES"/>
    <property type="match status" value="1"/>
</dbReference>
<keyword evidence="4" id="KW-0804">Transcription</keyword>
<reference evidence="8" key="1">
    <citation type="submission" date="2021-12" db="EMBL/GenBank/DDBJ databases">
        <authorList>
            <person name="King R."/>
        </authorList>
    </citation>
    <scope>NUCLEOTIDE SEQUENCE</scope>
</reference>
<dbReference type="SMART" id="SM00353">
    <property type="entry name" value="HLH"/>
    <property type="match status" value="1"/>
</dbReference>
<dbReference type="GO" id="GO:0046983">
    <property type="term" value="F:protein dimerization activity"/>
    <property type="evidence" value="ECO:0007669"/>
    <property type="project" value="InterPro"/>
</dbReference>
<dbReference type="Pfam" id="PF00010">
    <property type="entry name" value="HLH"/>
    <property type="match status" value="1"/>
</dbReference>
<proteinExistence type="predicted"/>
<feature type="region of interest" description="Disordered" evidence="6">
    <location>
        <begin position="1"/>
        <end position="28"/>
    </location>
</feature>
<evidence type="ECO:0000259" key="7">
    <source>
        <dbReference type="SMART" id="SM00353"/>
    </source>
</evidence>
<organism evidence="8 9">
    <name type="scientific">Brassicogethes aeneus</name>
    <name type="common">Rape pollen beetle</name>
    <name type="synonym">Meligethes aeneus</name>
    <dbReference type="NCBI Taxonomy" id="1431903"/>
    <lineage>
        <taxon>Eukaryota</taxon>
        <taxon>Metazoa</taxon>
        <taxon>Ecdysozoa</taxon>
        <taxon>Arthropoda</taxon>
        <taxon>Hexapoda</taxon>
        <taxon>Insecta</taxon>
        <taxon>Pterygota</taxon>
        <taxon>Neoptera</taxon>
        <taxon>Endopterygota</taxon>
        <taxon>Coleoptera</taxon>
        <taxon>Polyphaga</taxon>
        <taxon>Cucujiformia</taxon>
        <taxon>Nitidulidae</taxon>
        <taxon>Meligethinae</taxon>
        <taxon>Brassicogethes</taxon>
    </lineage>
</organism>
<keyword evidence="3" id="KW-0238">DNA-binding</keyword>
<evidence type="ECO:0000256" key="6">
    <source>
        <dbReference type="SAM" id="MobiDB-lite"/>
    </source>
</evidence>
<keyword evidence="9" id="KW-1185">Reference proteome</keyword>
<feature type="compositionally biased region" description="Basic residues" evidence="6">
    <location>
        <begin position="17"/>
        <end position="28"/>
    </location>
</feature>
<keyword evidence="2" id="KW-0805">Transcription regulation</keyword>
<keyword evidence="5" id="KW-0539">Nucleus</keyword>
<evidence type="ECO:0000256" key="5">
    <source>
        <dbReference type="ARBA" id="ARBA00023242"/>
    </source>
</evidence>
<dbReference type="GO" id="GO:0005634">
    <property type="term" value="C:nucleus"/>
    <property type="evidence" value="ECO:0007669"/>
    <property type="project" value="UniProtKB-SubCell"/>
</dbReference>
<accession>A0A9P0B6J0</accession>
<protein>
    <recommendedName>
        <fullName evidence="7">BHLH domain-containing protein</fullName>
    </recommendedName>
</protein>
<evidence type="ECO:0000256" key="2">
    <source>
        <dbReference type="ARBA" id="ARBA00023015"/>
    </source>
</evidence>
<dbReference type="InterPro" id="IPR036638">
    <property type="entry name" value="HLH_DNA-bd_sf"/>
</dbReference>
<dbReference type="EMBL" id="OV121135">
    <property type="protein sequence ID" value="CAH0555232.1"/>
    <property type="molecule type" value="Genomic_DNA"/>
</dbReference>
<dbReference type="InterPro" id="IPR050370">
    <property type="entry name" value="HES_HEY"/>
</dbReference>
<gene>
    <name evidence="8" type="ORF">MELIAE_LOCUS6645</name>
</gene>
<evidence type="ECO:0000256" key="1">
    <source>
        <dbReference type="ARBA" id="ARBA00004123"/>
    </source>
</evidence>
<evidence type="ECO:0000256" key="3">
    <source>
        <dbReference type="ARBA" id="ARBA00023125"/>
    </source>
</evidence>
<dbReference type="Gene3D" id="4.10.280.10">
    <property type="entry name" value="Helix-loop-helix DNA-binding domain"/>
    <property type="match status" value="1"/>
</dbReference>
<sequence>MKTESRNSGAPMSESRKVRKPLMEKKRRARINDSLETLKQILLDSKTTLKESKKNGQRTAKLEKADILEMTVQYLQHLHTKLNNEINKQSKEEMMIKSSESVKMGVTLIPTKLKSGEIVFVMPSNLNSSVQQKENYQPHLNQNVWRPW</sequence>
<evidence type="ECO:0000313" key="9">
    <source>
        <dbReference type="Proteomes" id="UP001154078"/>
    </source>
</evidence>
<evidence type="ECO:0000313" key="8">
    <source>
        <dbReference type="EMBL" id="CAH0555232.1"/>
    </source>
</evidence>
<dbReference type="AlphaFoldDB" id="A0A9P0B6J0"/>
<comment type="subcellular location">
    <subcellularLocation>
        <location evidence="1">Nucleus</location>
    </subcellularLocation>
</comment>
<name>A0A9P0B6J0_BRAAE</name>
<dbReference type="PANTHER" id="PTHR10985">
    <property type="entry name" value="BASIC HELIX-LOOP-HELIX TRANSCRIPTION FACTOR, HES-RELATED"/>
    <property type="match status" value="1"/>
</dbReference>
<dbReference type="Proteomes" id="UP001154078">
    <property type="component" value="Chromosome 4"/>
</dbReference>
<evidence type="ECO:0000256" key="4">
    <source>
        <dbReference type="ARBA" id="ARBA00023163"/>
    </source>
</evidence>